<accession>A0A3L9LF34</accession>
<evidence type="ECO:0008006" key="3">
    <source>
        <dbReference type="Google" id="ProtNLM"/>
    </source>
</evidence>
<dbReference type="RefSeq" id="WP_121864538.1">
    <property type="nucleotide sequence ID" value="NZ_RDEX01000001.1"/>
</dbReference>
<sequence length="373" mass="41560">MSWQVNLVETVTGQVGRTLSPEAGSWAIELNKADSGSVRISKDDVADIDRRRLSPWWASVLFSYITPDGRVIPVCGGPIISWPSEDQDSLTLDWRGMREVFTRRHLEKDYTLRGLSLGTIAWEVVKAGMDRPAGGLPIVHGSPYESKSTLNERTYEAWNLANNNCEKRLTELTNVIHGPDMMFRPEWADDEMTRVRWRFVHGTSWDPTIAQDTTMVWDTTAAGTHVTNPSVTSDGSKIVTRVFGTGAGEGAKVTRTQAESLALIKEGWPPLETVISDQDQAKPEPIRQKCLGELADSRRMVDQLSVTVYAAHEATPWGTWHVGDTVTVVLTDDWWSIPGGEHQMDIIKASGDLTDMVKVELQQGQWYAPTDLI</sequence>
<protein>
    <recommendedName>
        <fullName evidence="3">Minor tail protein</fullName>
    </recommendedName>
</protein>
<evidence type="ECO:0000313" key="2">
    <source>
        <dbReference type="Proteomes" id="UP000277871"/>
    </source>
</evidence>
<dbReference type="Proteomes" id="UP000277871">
    <property type="component" value="Unassembled WGS sequence"/>
</dbReference>
<dbReference type="EMBL" id="RDEX01000001">
    <property type="protein sequence ID" value="RLY94802.1"/>
    <property type="molecule type" value="Genomic_DNA"/>
</dbReference>
<reference evidence="1 2" key="1">
    <citation type="submission" date="2018-10" db="EMBL/GenBank/DDBJ databases">
        <title>Kocuria tytonicola, new bacteria from the preen glands of American barn owls (Tyto furcata).</title>
        <authorList>
            <person name="Braun M.S."/>
            <person name="Wang E."/>
            <person name="Zimmermann S."/>
            <person name="Boutin S."/>
            <person name="Wagner H."/>
            <person name="Wink M."/>
        </authorList>
    </citation>
    <scope>NUCLEOTIDE SEQUENCE [LARGE SCALE GENOMIC DNA]</scope>
    <source>
        <strain evidence="1 2">473</strain>
    </source>
</reference>
<gene>
    <name evidence="1" type="ORF">EAE32_06590</name>
</gene>
<dbReference type="AlphaFoldDB" id="A0A3L9LF34"/>
<name>A0A3L9LF34_9MICC</name>
<proteinExistence type="predicted"/>
<comment type="caution">
    <text evidence="1">The sequence shown here is derived from an EMBL/GenBank/DDBJ whole genome shotgun (WGS) entry which is preliminary data.</text>
</comment>
<keyword evidence="2" id="KW-1185">Reference proteome</keyword>
<organism evidence="1 2">
    <name type="scientific">Kocuria tytonicola</name>
    <dbReference type="NCBI Taxonomy" id="2055946"/>
    <lineage>
        <taxon>Bacteria</taxon>
        <taxon>Bacillati</taxon>
        <taxon>Actinomycetota</taxon>
        <taxon>Actinomycetes</taxon>
        <taxon>Micrococcales</taxon>
        <taxon>Micrococcaceae</taxon>
        <taxon>Kocuria</taxon>
    </lineage>
</organism>
<evidence type="ECO:0000313" key="1">
    <source>
        <dbReference type="EMBL" id="RLY94802.1"/>
    </source>
</evidence>